<organism evidence="1 2">
    <name type="scientific">Ruminococcus turbiniformis</name>
    <dbReference type="NCBI Taxonomy" id="2881258"/>
    <lineage>
        <taxon>Bacteria</taxon>
        <taxon>Bacillati</taxon>
        <taxon>Bacillota</taxon>
        <taxon>Clostridia</taxon>
        <taxon>Eubacteriales</taxon>
        <taxon>Oscillospiraceae</taxon>
        <taxon>Ruminococcus</taxon>
    </lineage>
</organism>
<dbReference type="Proteomes" id="UP001198151">
    <property type="component" value="Unassembled WGS sequence"/>
</dbReference>
<keyword evidence="2" id="KW-1185">Reference proteome</keyword>
<evidence type="ECO:0000313" key="1">
    <source>
        <dbReference type="EMBL" id="MCC2256171.1"/>
    </source>
</evidence>
<proteinExistence type="predicted"/>
<dbReference type="EMBL" id="JAJEQX010000054">
    <property type="protein sequence ID" value="MCC2256171.1"/>
    <property type="molecule type" value="Genomic_DNA"/>
</dbReference>
<name>A0ABS8G1X6_9FIRM</name>
<accession>A0ABS8G1X6</accession>
<protein>
    <submittedName>
        <fullName evidence="1">Uncharacterized protein</fullName>
    </submittedName>
</protein>
<reference evidence="1 2" key="1">
    <citation type="submission" date="2021-10" db="EMBL/GenBank/DDBJ databases">
        <title>Anaerobic single-cell dispensing facilitates the cultivation of human gut bacteria.</title>
        <authorList>
            <person name="Afrizal A."/>
        </authorList>
    </citation>
    <scope>NUCLEOTIDE SEQUENCE [LARGE SCALE GENOMIC DNA]</scope>
    <source>
        <strain evidence="1 2">CLA-AA-H200</strain>
    </source>
</reference>
<dbReference type="RefSeq" id="WP_227709150.1">
    <property type="nucleotide sequence ID" value="NZ_JAJEQX010000054.1"/>
</dbReference>
<comment type="caution">
    <text evidence="1">The sequence shown here is derived from an EMBL/GenBank/DDBJ whole genome shotgun (WGS) entry which is preliminary data.</text>
</comment>
<evidence type="ECO:0000313" key="2">
    <source>
        <dbReference type="Proteomes" id="UP001198151"/>
    </source>
</evidence>
<sequence>MKEFAEFAKTIVDSIDMGPLMKIEAEEERNEAILDEAKKVLDKKIDAGEVNCMNALKFAVEYSVASEPLNPLQRAIHSER</sequence>
<gene>
    <name evidence="1" type="ORF">LKD70_17455</name>
</gene>